<comment type="caution">
    <text evidence="4">The sequence shown here is derived from an EMBL/GenBank/DDBJ whole genome shotgun (WGS) entry which is preliminary data.</text>
</comment>
<feature type="domain" description="MurNAc-LAA" evidence="3">
    <location>
        <begin position="283"/>
        <end position="401"/>
    </location>
</feature>
<dbReference type="GO" id="GO:0009253">
    <property type="term" value="P:peptidoglycan catabolic process"/>
    <property type="evidence" value="ECO:0007669"/>
    <property type="project" value="InterPro"/>
</dbReference>
<dbReference type="PROSITE" id="PS51257">
    <property type="entry name" value="PROKAR_LIPOPROTEIN"/>
    <property type="match status" value="1"/>
</dbReference>
<evidence type="ECO:0000259" key="3">
    <source>
        <dbReference type="SMART" id="SM00646"/>
    </source>
</evidence>
<gene>
    <name evidence="4" type="ORF">QE424_001848</name>
</gene>
<evidence type="ECO:0000313" key="5">
    <source>
        <dbReference type="Proteomes" id="UP001226084"/>
    </source>
</evidence>
<proteinExistence type="predicted"/>
<dbReference type="Proteomes" id="UP001226084">
    <property type="component" value="Unassembled WGS sequence"/>
</dbReference>
<evidence type="ECO:0000313" key="4">
    <source>
        <dbReference type="EMBL" id="MDQ1108689.1"/>
    </source>
</evidence>
<feature type="region of interest" description="Disordered" evidence="1">
    <location>
        <begin position="146"/>
        <end position="165"/>
    </location>
</feature>
<sequence>MIKCSGLNRLFSASMLAVGACCGFAPPPLHAIEVLAPESNMELDMLLTRAASDLVGRIELLEGQARSRHVSASVDLSQKVITVNLDRGFIPQDYGPAFEDQRSIINNALLSVTDRFLHVSQVKYLYGGFDVYHYFPEVKQEDDAARKAGERIRREKQDRERSGQVAGSGVAFVAAGHGYYFDHKDRAWKTQRDPHNGVMEGMLTPTYAAELKSVIELRSQMPVIRPRVQDGMGTHPESGQEWWRMAARYSVAAQYPGNPEIWNTHEGSAASDREYKEDINTRPLLANHLGAEFAIHLHSNADDHGTARGARVIVQPGRPSDAALGASVLCAMKELIQSAPGYESFVVAPAPHSEDKGENRLATMHSIIVETAFHTHPEDAAALLDPVFRAASMKGLEKGYRLFRDGKDCTPLALSKIDRVTVPANGAAETSVRFDGHPQFPVTLSFTPVYCTQPGACRAEVKTVTEASASPIKVQMSCEGSGYGMVNWSTVMRDADGVTSGPVEHWMTCEGSS</sequence>
<accession>A0AAP5AH36</accession>
<organism evidence="4 5">
    <name type="scientific">Stenotrophomonas rhizophila</name>
    <dbReference type="NCBI Taxonomy" id="216778"/>
    <lineage>
        <taxon>Bacteria</taxon>
        <taxon>Pseudomonadati</taxon>
        <taxon>Pseudomonadota</taxon>
        <taxon>Gammaproteobacteria</taxon>
        <taxon>Lysobacterales</taxon>
        <taxon>Lysobacteraceae</taxon>
        <taxon>Stenotrophomonas</taxon>
    </lineage>
</organism>
<dbReference type="Pfam" id="PF01520">
    <property type="entry name" value="Amidase_3"/>
    <property type="match status" value="1"/>
</dbReference>
<dbReference type="SMART" id="SM00646">
    <property type="entry name" value="Ami_3"/>
    <property type="match status" value="1"/>
</dbReference>
<dbReference type="RefSeq" id="WP_307107009.1">
    <property type="nucleotide sequence ID" value="NZ_JAUTAS010000001.1"/>
</dbReference>
<feature type="compositionally biased region" description="Basic and acidic residues" evidence="1">
    <location>
        <begin position="146"/>
        <end position="162"/>
    </location>
</feature>
<feature type="signal peptide" evidence="2">
    <location>
        <begin position="1"/>
        <end position="31"/>
    </location>
</feature>
<feature type="chain" id="PRO_5042818020" description="MurNAc-LAA domain-containing protein" evidence="2">
    <location>
        <begin position="32"/>
        <end position="513"/>
    </location>
</feature>
<dbReference type="InterPro" id="IPR002508">
    <property type="entry name" value="MurNAc-LAA_cat"/>
</dbReference>
<evidence type="ECO:0000256" key="2">
    <source>
        <dbReference type="SAM" id="SignalP"/>
    </source>
</evidence>
<dbReference type="GO" id="GO:0008745">
    <property type="term" value="F:N-acetylmuramoyl-L-alanine amidase activity"/>
    <property type="evidence" value="ECO:0007669"/>
    <property type="project" value="InterPro"/>
</dbReference>
<reference evidence="4" key="1">
    <citation type="submission" date="2023-07" db="EMBL/GenBank/DDBJ databases">
        <title>Functional and genomic diversity of the sorghum phyllosphere microbiome.</title>
        <authorList>
            <person name="Shade A."/>
        </authorList>
    </citation>
    <scope>NUCLEOTIDE SEQUENCE</scope>
    <source>
        <strain evidence="4">SORGH_AS_0457</strain>
    </source>
</reference>
<evidence type="ECO:0000256" key="1">
    <source>
        <dbReference type="SAM" id="MobiDB-lite"/>
    </source>
</evidence>
<dbReference type="Gene3D" id="3.40.630.40">
    <property type="entry name" value="Zn-dependent exopeptidases"/>
    <property type="match status" value="1"/>
</dbReference>
<dbReference type="AlphaFoldDB" id="A0AAP5AH36"/>
<dbReference type="SUPFAM" id="SSF53187">
    <property type="entry name" value="Zn-dependent exopeptidases"/>
    <property type="match status" value="1"/>
</dbReference>
<protein>
    <recommendedName>
        <fullName evidence="3">MurNAc-LAA domain-containing protein</fullName>
    </recommendedName>
</protein>
<name>A0AAP5AH36_9GAMM</name>
<dbReference type="EMBL" id="JAUTAS010000001">
    <property type="protein sequence ID" value="MDQ1108689.1"/>
    <property type="molecule type" value="Genomic_DNA"/>
</dbReference>
<keyword evidence="2" id="KW-0732">Signal</keyword>